<keyword evidence="4" id="KW-1185">Reference proteome</keyword>
<sequence>MKSKFNYFLFFLLFPFKTPFLQAKEGVSYPQKSSFNALDNSAALTFSKISRFSETDAEKDKENENSEDNDWGGSVGDGSVDKGDPGEPDTPSIPGGGGGGDSLENGGTDEGASDNDNSSISARRSASALVAVNTRAAAVNLWQAEDRALGQRMDSERNGVSDGNSNSVWIGYYGGNRRQKMSGDNSGFKQNSDGFIVGTDRRLAAKRGHVLIGGAFIRGRSDVNMRDEGDMGSSINGYGGTLYTSYRMDNGLFFDASLKGGHVKNDAYITYAHGRSHSNYTTRGTGGFLKTGWRFQNEAAAIEPYARLSAVRYGNLNYRLDNGQRAKDSGYRSLRVEGGVSTSARLNVKNVELRPYFNLSIEGEADGNHRMTIDGVRVKDSDVGREGTVGLGTDIRIAEFINVWVGAQYARGNNMEAPWQIGSGISYAW</sequence>
<dbReference type="AlphaFoldDB" id="A0A2X4U848"/>
<feature type="domain" description="Autotransporter" evidence="2">
    <location>
        <begin position="161"/>
        <end position="429"/>
    </location>
</feature>
<dbReference type="SMART" id="SM00869">
    <property type="entry name" value="Autotransporter"/>
    <property type="match status" value="1"/>
</dbReference>
<dbReference type="PRINTS" id="PR01484">
    <property type="entry name" value="PRTACTNFAMLY"/>
</dbReference>
<dbReference type="SUPFAM" id="SSF103515">
    <property type="entry name" value="Autotransporter"/>
    <property type="match status" value="1"/>
</dbReference>
<evidence type="ECO:0000256" key="1">
    <source>
        <dbReference type="SAM" id="MobiDB-lite"/>
    </source>
</evidence>
<dbReference type="Proteomes" id="UP000249005">
    <property type="component" value="Chromosome 1"/>
</dbReference>
<dbReference type="InterPro" id="IPR051551">
    <property type="entry name" value="Autotransporter_adhesion"/>
</dbReference>
<dbReference type="PANTHER" id="PTHR35037:SF2">
    <property type="match status" value="1"/>
</dbReference>
<dbReference type="InterPro" id="IPR005546">
    <property type="entry name" value="Autotransporte_beta"/>
</dbReference>
<dbReference type="GO" id="GO:0019867">
    <property type="term" value="C:outer membrane"/>
    <property type="evidence" value="ECO:0007669"/>
    <property type="project" value="InterPro"/>
</dbReference>
<evidence type="ECO:0000313" key="3">
    <source>
        <dbReference type="EMBL" id="SQI35986.1"/>
    </source>
</evidence>
<dbReference type="InterPro" id="IPR006315">
    <property type="entry name" value="OM_autotransptr_brl_dom"/>
</dbReference>
<dbReference type="EMBL" id="LS483470">
    <property type="protein sequence ID" value="SQI35986.1"/>
    <property type="molecule type" value="Genomic_DNA"/>
</dbReference>
<dbReference type="Gene3D" id="2.40.128.130">
    <property type="entry name" value="Autotransporter beta-domain"/>
    <property type="match status" value="1"/>
</dbReference>
<dbReference type="KEGG" id="lri:NCTC12151_00573"/>
<name>A0A2X4U848_9GAMM</name>
<dbReference type="RefSeq" id="WP_111739209.1">
    <property type="nucleotide sequence ID" value="NZ_LR698987.1"/>
</dbReference>
<feature type="compositionally biased region" description="Basic and acidic residues" evidence="1">
    <location>
        <begin position="53"/>
        <end position="64"/>
    </location>
</feature>
<dbReference type="OrthoDB" id="6056869at2"/>
<evidence type="ECO:0000313" key="4">
    <source>
        <dbReference type="Proteomes" id="UP000249005"/>
    </source>
</evidence>
<organism evidence="3 4">
    <name type="scientific">Leminorella richardii</name>
    <dbReference type="NCBI Taxonomy" id="158841"/>
    <lineage>
        <taxon>Bacteria</taxon>
        <taxon>Pseudomonadati</taxon>
        <taxon>Pseudomonadota</taxon>
        <taxon>Gammaproteobacteria</taxon>
        <taxon>Enterobacterales</taxon>
        <taxon>Budviciaceae</taxon>
        <taxon>Leminorella</taxon>
    </lineage>
</organism>
<protein>
    <submittedName>
        <fullName evidence="3">P.93</fullName>
    </submittedName>
</protein>
<proteinExistence type="predicted"/>
<dbReference type="InterPro" id="IPR003991">
    <property type="entry name" value="Pertactin_virulence_factor"/>
</dbReference>
<dbReference type="Pfam" id="PF03797">
    <property type="entry name" value="Autotransporter"/>
    <property type="match status" value="1"/>
</dbReference>
<dbReference type="PROSITE" id="PS51208">
    <property type="entry name" value="AUTOTRANSPORTER"/>
    <property type="match status" value="1"/>
</dbReference>
<feature type="region of interest" description="Disordered" evidence="1">
    <location>
        <begin position="53"/>
        <end position="120"/>
    </location>
</feature>
<dbReference type="PANTHER" id="PTHR35037">
    <property type="entry name" value="C-TERMINAL REGION OF AIDA-LIKE PROTEIN"/>
    <property type="match status" value="1"/>
</dbReference>
<dbReference type="InterPro" id="IPR036709">
    <property type="entry name" value="Autotransporte_beta_dom_sf"/>
</dbReference>
<reference evidence="3 4" key="1">
    <citation type="submission" date="2018-06" db="EMBL/GenBank/DDBJ databases">
        <authorList>
            <consortium name="Pathogen Informatics"/>
            <person name="Doyle S."/>
        </authorList>
    </citation>
    <scope>NUCLEOTIDE SEQUENCE [LARGE SCALE GENOMIC DNA]</scope>
    <source>
        <strain evidence="3 4">NCTC12151</strain>
    </source>
</reference>
<dbReference type="NCBIfam" id="TIGR01414">
    <property type="entry name" value="autotrans_barl"/>
    <property type="match status" value="1"/>
</dbReference>
<evidence type="ECO:0000259" key="2">
    <source>
        <dbReference type="PROSITE" id="PS51208"/>
    </source>
</evidence>
<accession>A0A2X4U848</accession>
<gene>
    <name evidence="3" type="primary">prn_1</name>
    <name evidence="3" type="ORF">NCTC12151_00573</name>
</gene>